<name>A0ABT4TP06_9ACTN</name>
<gene>
    <name evidence="2" type="ORF">O4U47_16525</name>
</gene>
<dbReference type="Gene3D" id="3.40.50.720">
    <property type="entry name" value="NAD(P)-binding Rossmann-like Domain"/>
    <property type="match status" value="1"/>
</dbReference>
<dbReference type="RefSeq" id="WP_270678766.1">
    <property type="nucleotide sequence ID" value="NZ_JAQFWP010000030.1"/>
</dbReference>
<evidence type="ECO:0000313" key="2">
    <source>
        <dbReference type="EMBL" id="MDA2806121.1"/>
    </source>
</evidence>
<proteinExistence type="predicted"/>
<dbReference type="InterPro" id="IPR000683">
    <property type="entry name" value="Gfo/Idh/MocA-like_OxRdtase_N"/>
</dbReference>
<organism evidence="2 3">
    <name type="scientific">Nocardiopsis suaedae</name>
    <dbReference type="NCBI Taxonomy" id="3018444"/>
    <lineage>
        <taxon>Bacteria</taxon>
        <taxon>Bacillati</taxon>
        <taxon>Actinomycetota</taxon>
        <taxon>Actinomycetes</taxon>
        <taxon>Streptosporangiales</taxon>
        <taxon>Nocardiopsidaceae</taxon>
        <taxon>Nocardiopsis</taxon>
    </lineage>
</organism>
<reference evidence="2" key="1">
    <citation type="submission" date="2023-01" db="EMBL/GenBank/DDBJ databases">
        <title>Draft genome sequence of Nocardiopsis sp. LSu2-4 isolated from halophytes.</title>
        <authorList>
            <person name="Duangmal K."/>
            <person name="Chantavorakit T."/>
        </authorList>
    </citation>
    <scope>NUCLEOTIDE SEQUENCE</scope>
    <source>
        <strain evidence="2">LSu2-4</strain>
    </source>
</reference>
<evidence type="ECO:0000313" key="3">
    <source>
        <dbReference type="Proteomes" id="UP001165685"/>
    </source>
</evidence>
<accession>A0ABT4TP06</accession>
<feature type="domain" description="Gfo/Idh/MocA-like oxidoreductase N-terminal" evidence="1">
    <location>
        <begin position="1"/>
        <end position="121"/>
    </location>
</feature>
<dbReference type="SUPFAM" id="SSF55347">
    <property type="entry name" value="Glyceraldehyde-3-phosphate dehydrogenase-like, C-terminal domain"/>
    <property type="match status" value="1"/>
</dbReference>
<dbReference type="EMBL" id="JAQFWP010000030">
    <property type="protein sequence ID" value="MDA2806121.1"/>
    <property type="molecule type" value="Genomic_DNA"/>
</dbReference>
<dbReference type="InterPro" id="IPR051317">
    <property type="entry name" value="Gfo/Idh/MocA_oxidoreduct"/>
</dbReference>
<dbReference type="Gene3D" id="3.30.360.10">
    <property type="entry name" value="Dihydrodipicolinate Reductase, domain 2"/>
    <property type="match status" value="1"/>
</dbReference>
<dbReference type="Proteomes" id="UP001165685">
    <property type="component" value="Unassembled WGS sequence"/>
</dbReference>
<keyword evidence="3" id="KW-1185">Reference proteome</keyword>
<dbReference type="SUPFAM" id="SSF51735">
    <property type="entry name" value="NAD(P)-binding Rossmann-fold domains"/>
    <property type="match status" value="1"/>
</dbReference>
<dbReference type="PANTHER" id="PTHR43708:SF4">
    <property type="entry name" value="OXIDOREDUCTASE YCEM-RELATED"/>
    <property type="match status" value="1"/>
</dbReference>
<protein>
    <submittedName>
        <fullName evidence="2">Gfo/Idh/MocA family oxidoreductase</fullName>
    </submittedName>
</protein>
<dbReference type="Pfam" id="PF01408">
    <property type="entry name" value="GFO_IDH_MocA"/>
    <property type="match status" value="1"/>
</dbReference>
<comment type="caution">
    <text evidence="2">The sequence shown here is derived from an EMBL/GenBank/DDBJ whole genome shotgun (WGS) entry which is preliminary data.</text>
</comment>
<evidence type="ECO:0000259" key="1">
    <source>
        <dbReference type="Pfam" id="PF01408"/>
    </source>
</evidence>
<dbReference type="InterPro" id="IPR036291">
    <property type="entry name" value="NAD(P)-bd_dom_sf"/>
</dbReference>
<dbReference type="PANTHER" id="PTHR43708">
    <property type="entry name" value="CONSERVED EXPRESSED OXIDOREDUCTASE (EUROFUNG)"/>
    <property type="match status" value="1"/>
</dbReference>
<sequence length="309" mass="33234">MRVAIIGLGDIARKAYLPTLAVRPGVEPVLMTRSPERLAETAAAYRVPDRDCFTDLGALLRRPPEAAFVHAATGAHAELLETLIDAGVPTYVDKPLAPELEAAERIVARAERAGVGLMVGFNRRYAPGYAAARERPRDLVILQKNQQDRPDAPRRVVFDDFIHVVDTLRFLAPGGAEALEAADVSVDARVRGGSLEHVVLRLAGRGWTAIGAMNRVSGAKEERLEVSGDGGKLTVVGLGETVEHAGALRTERRGDWTPVARQRGIEQICTAFLEAVAAGAPLDARDALRTHELCERIVTQAEGRRPGGA</sequence>